<dbReference type="GO" id="GO:0005634">
    <property type="term" value="C:nucleus"/>
    <property type="evidence" value="ECO:0007669"/>
    <property type="project" value="TreeGrafter"/>
</dbReference>
<keyword evidence="2" id="KW-0433">Leucine-rich repeat</keyword>
<evidence type="ECO:0000256" key="2">
    <source>
        <dbReference type="ARBA" id="ARBA00022614"/>
    </source>
</evidence>
<dbReference type="InterPro" id="IPR001315">
    <property type="entry name" value="CARD"/>
</dbReference>
<dbReference type="SMART" id="SM00114">
    <property type="entry name" value="CARD"/>
    <property type="match status" value="2"/>
</dbReference>
<evidence type="ECO:0000313" key="5">
    <source>
        <dbReference type="EMBL" id="KAG2470291.1"/>
    </source>
</evidence>
<dbReference type="GO" id="GO:0031267">
    <property type="term" value="F:small GTPase binding"/>
    <property type="evidence" value="ECO:0007669"/>
    <property type="project" value="TreeGrafter"/>
</dbReference>
<dbReference type="Gene3D" id="3.80.10.10">
    <property type="entry name" value="Ribonuclease Inhibitor"/>
    <property type="match status" value="1"/>
</dbReference>
<dbReference type="GO" id="GO:0042981">
    <property type="term" value="P:regulation of apoptotic process"/>
    <property type="evidence" value="ECO:0007669"/>
    <property type="project" value="InterPro"/>
</dbReference>
<gene>
    <name evidence="5" type="primary">Nod2</name>
    <name evidence="5" type="ORF">GTO96_0022472</name>
</gene>
<dbReference type="GO" id="GO:0006913">
    <property type="term" value="P:nucleocytoplasmic transport"/>
    <property type="evidence" value="ECO:0007669"/>
    <property type="project" value="TreeGrafter"/>
</dbReference>
<dbReference type="AlphaFoldDB" id="A0A8X8BWI4"/>
<dbReference type="InterPro" id="IPR001611">
    <property type="entry name" value="Leu-rich_rpt"/>
</dbReference>
<dbReference type="InterPro" id="IPR027038">
    <property type="entry name" value="RanGap"/>
</dbReference>
<feature type="domain" description="CARD" evidence="4">
    <location>
        <begin position="1"/>
        <end position="80"/>
    </location>
</feature>
<evidence type="ECO:0000256" key="1">
    <source>
        <dbReference type="ARBA" id="ARBA00022468"/>
    </source>
</evidence>
<protein>
    <submittedName>
        <fullName evidence="5">NOD2 protein</fullName>
    </submittedName>
</protein>
<evidence type="ECO:0000313" key="6">
    <source>
        <dbReference type="Proteomes" id="UP000886611"/>
    </source>
</evidence>
<keyword evidence="6" id="KW-1185">Reference proteome</keyword>
<keyword evidence="1" id="KW-0343">GTPase activation</keyword>
<organism evidence="5 6">
    <name type="scientific">Polypterus senegalus</name>
    <name type="common">Senegal bichir</name>
    <dbReference type="NCBI Taxonomy" id="55291"/>
    <lineage>
        <taxon>Eukaryota</taxon>
        <taxon>Metazoa</taxon>
        <taxon>Chordata</taxon>
        <taxon>Craniata</taxon>
        <taxon>Vertebrata</taxon>
        <taxon>Euteleostomi</taxon>
        <taxon>Actinopterygii</taxon>
        <taxon>Polypteriformes</taxon>
        <taxon>Polypteridae</taxon>
        <taxon>Polypterus</taxon>
    </lineage>
</organism>
<dbReference type="GO" id="GO:0048471">
    <property type="term" value="C:perinuclear region of cytoplasm"/>
    <property type="evidence" value="ECO:0007669"/>
    <property type="project" value="TreeGrafter"/>
</dbReference>
<dbReference type="SMART" id="SM00368">
    <property type="entry name" value="LRR_RI"/>
    <property type="match status" value="4"/>
</dbReference>
<dbReference type="PROSITE" id="PS50209">
    <property type="entry name" value="CARD"/>
    <property type="match status" value="2"/>
</dbReference>
<dbReference type="EMBL" id="JAATIS010000147">
    <property type="protein sequence ID" value="KAG2470291.1"/>
    <property type="molecule type" value="Genomic_DNA"/>
</dbReference>
<evidence type="ECO:0000256" key="3">
    <source>
        <dbReference type="ARBA" id="ARBA00022737"/>
    </source>
</evidence>
<feature type="non-terminal residue" evidence="5">
    <location>
        <position position="381"/>
    </location>
</feature>
<sequence>MCAQHLIRSQRVQLIKALSEGSVDSFESVLDHLLAWQIVCGEEYESLSTTTRSLSASTRDLLDLVESKGELACRSLLTALGQVLPCTQRRELPLENFRDLLHEEYVPTSATETLQRQRPQMVRMLHGHIAAILQALLEGGTFTCFETEEIQLPIYTSSQQARRLLNLVKGKGEEAAQLLLKKIQEIQASPSAEEAHENVEKSECTALAFVLKHLKNPIGLQLDFNSVGDVGVEQLLPCLDICKAIYLRNNGISDKGVCILIDKGLQCQSLQKIALFNNNLTDECTVHFAELLKKKQNFLSLRLGNNYITDKGATRLAEGLQHSTSLQYLGLWGNKVGDQGAEELAWALQDSSSLVWLRLRGNKLTPEEVVEIGHLEERLTL</sequence>
<dbReference type="Pfam" id="PF13516">
    <property type="entry name" value="LRR_6"/>
    <property type="match status" value="2"/>
</dbReference>
<comment type="caution">
    <text evidence="5">The sequence shown here is derived from an EMBL/GenBank/DDBJ whole genome shotgun (WGS) entry which is preliminary data.</text>
</comment>
<dbReference type="InterPro" id="IPR032675">
    <property type="entry name" value="LRR_dom_sf"/>
</dbReference>
<dbReference type="SUPFAM" id="SSF47986">
    <property type="entry name" value="DEATH domain"/>
    <property type="match status" value="2"/>
</dbReference>
<dbReference type="Gene3D" id="1.10.533.10">
    <property type="entry name" value="Death Domain, Fas"/>
    <property type="match status" value="2"/>
</dbReference>
<feature type="non-terminal residue" evidence="5">
    <location>
        <position position="1"/>
    </location>
</feature>
<dbReference type="PANTHER" id="PTHR24113">
    <property type="entry name" value="RAN GTPASE-ACTIVATING PROTEIN 1"/>
    <property type="match status" value="1"/>
</dbReference>
<evidence type="ECO:0000259" key="4">
    <source>
        <dbReference type="PROSITE" id="PS50209"/>
    </source>
</evidence>
<proteinExistence type="predicted"/>
<dbReference type="PANTHER" id="PTHR24113:SF12">
    <property type="entry name" value="RAN GTPASE-ACTIVATING PROTEIN 1"/>
    <property type="match status" value="1"/>
</dbReference>
<feature type="domain" description="CARD" evidence="4">
    <location>
        <begin position="106"/>
        <end position="198"/>
    </location>
</feature>
<dbReference type="SUPFAM" id="SSF52047">
    <property type="entry name" value="RNI-like"/>
    <property type="match status" value="1"/>
</dbReference>
<dbReference type="Proteomes" id="UP000886611">
    <property type="component" value="Unassembled WGS sequence"/>
</dbReference>
<dbReference type="GO" id="GO:0005829">
    <property type="term" value="C:cytosol"/>
    <property type="evidence" value="ECO:0007669"/>
    <property type="project" value="TreeGrafter"/>
</dbReference>
<keyword evidence="3" id="KW-0677">Repeat</keyword>
<dbReference type="Pfam" id="PF00619">
    <property type="entry name" value="CARD"/>
    <property type="match status" value="2"/>
</dbReference>
<accession>A0A8X8BWI4</accession>
<name>A0A8X8BWI4_POLSE</name>
<reference evidence="5 6" key="1">
    <citation type="journal article" date="2021" name="Cell">
        <title>Tracing the genetic footprints of vertebrate landing in non-teleost ray-finned fishes.</title>
        <authorList>
            <person name="Bi X."/>
            <person name="Wang K."/>
            <person name="Yang L."/>
            <person name="Pan H."/>
            <person name="Jiang H."/>
            <person name="Wei Q."/>
            <person name="Fang M."/>
            <person name="Yu H."/>
            <person name="Zhu C."/>
            <person name="Cai Y."/>
            <person name="He Y."/>
            <person name="Gan X."/>
            <person name="Zeng H."/>
            <person name="Yu D."/>
            <person name="Zhu Y."/>
            <person name="Jiang H."/>
            <person name="Qiu Q."/>
            <person name="Yang H."/>
            <person name="Zhang Y.E."/>
            <person name="Wang W."/>
            <person name="Zhu M."/>
            <person name="He S."/>
            <person name="Zhang G."/>
        </authorList>
    </citation>
    <scope>NUCLEOTIDE SEQUENCE [LARGE SCALE GENOMIC DNA]</scope>
    <source>
        <strain evidence="5">Bchr_013</strain>
    </source>
</reference>
<dbReference type="GO" id="GO:0005096">
    <property type="term" value="F:GTPase activator activity"/>
    <property type="evidence" value="ECO:0007669"/>
    <property type="project" value="UniProtKB-KW"/>
</dbReference>
<dbReference type="InterPro" id="IPR011029">
    <property type="entry name" value="DEATH-like_dom_sf"/>
</dbReference>